<dbReference type="GO" id="GO:0004519">
    <property type="term" value="F:endonuclease activity"/>
    <property type="evidence" value="ECO:0007669"/>
    <property type="project" value="UniProtKB-KW"/>
</dbReference>
<feature type="chain" id="PRO_5045331524" evidence="1">
    <location>
        <begin position="20"/>
        <end position="288"/>
    </location>
</feature>
<dbReference type="InterPro" id="IPR050410">
    <property type="entry name" value="CCR4/nocturin_mRNA_transcr"/>
</dbReference>
<dbReference type="Pfam" id="PF03372">
    <property type="entry name" value="Exo_endo_phos"/>
    <property type="match status" value="1"/>
</dbReference>
<accession>A0ABT8X1Z2</accession>
<keyword evidence="3" id="KW-0378">Hydrolase</keyword>
<comment type="caution">
    <text evidence="3">The sequence shown here is derived from an EMBL/GenBank/DDBJ whole genome shotgun (WGS) entry which is preliminary data.</text>
</comment>
<dbReference type="InterPro" id="IPR005135">
    <property type="entry name" value="Endo/exonuclease/phosphatase"/>
</dbReference>
<keyword evidence="3" id="KW-0540">Nuclease</keyword>
<name>A0ABT8X1Z2_9FLAO</name>
<keyword evidence="1" id="KW-0732">Signal</keyword>
<keyword evidence="4" id="KW-1185">Reference proteome</keyword>
<dbReference type="InterPro" id="IPR036691">
    <property type="entry name" value="Endo/exonu/phosph_ase_sf"/>
</dbReference>
<dbReference type="PANTHER" id="PTHR12121:SF36">
    <property type="entry name" value="ENDONUCLEASE_EXONUCLEASE_PHOSPHATASE DOMAIN-CONTAINING PROTEIN"/>
    <property type="match status" value="1"/>
</dbReference>
<dbReference type="PANTHER" id="PTHR12121">
    <property type="entry name" value="CARBON CATABOLITE REPRESSOR PROTEIN 4"/>
    <property type="match status" value="1"/>
</dbReference>
<feature type="signal peptide" evidence="1">
    <location>
        <begin position="1"/>
        <end position="19"/>
    </location>
</feature>
<evidence type="ECO:0000313" key="4">
    <source>
        <dbReference type="Proteomes" id="UP001176891"/>
    </source>
</evidence>
<reference evidence="3" key="1">
    <citation type="submission" date="2023-07" db="EMBL/GenBank/DDBJ databases">
        <title>Two novel species in the genus Flavivirga.</title>
        <authorList>
            <person name="Kwon K."/>
        </authorList>
    </citation>
    <scope>NUCLEOTIDE SEQUENCE</scope>
    <source>
        <strain evidence="3">KACC 14157</strain>
    </source>
</reference>
<evidence type="ECO:0000259" key="2">
    <source>
        <dbReference type="Pfam" id="PF03372"/>
    </source>
</evidence>
<dbReference type="SUPFAM" id="SSF56219">
    <property type="entry name" value="DNase I-like"/>
    <property type="match status" value="1"/>
</dbReference>
<evidence type="ECO:0000313" key="3">
    <source>
        <dbReference type="EMBL" id="MDO5987595.1"/>
    </source>
</evidence>
<dbReference type="Proteomes" id="UP001176891">
    <property type="component" value="Unassembled WGS sequence"/>
</dbReference>
<gene>
    <name evidence="3" type="ORF">Q4Q39_09315</name>
</gene>
<organism evidence="3 4">
    <name type="scientific">Flavivirga amylovorans</name>
    <dbReference type="NCBI Taxonomy" id="870486"/>
    <lineage>
        <taxon>Bacteria</taxon>
        <taxon>Pseudomonadati</taxon>
        <taxon>Bacteroidota</taxon>
        <taxon>Flavobacteriia</taxon>
        <taxon>Flavobacteriales</taxon>
        <taxon>Flavobacteriaceae</taxon>
        <taxon>Flavivirga</taxon>
    </lineage>
</organism>
<dbReference type="RefSeq" id="WP_303282158.1">
    <property type="nucleotide sequence ID" value="NZ_BAABCZ010000010.1"/>
</dbReference>
<protein>
    <submittedName>
        <fullName evidence="3">Endonuclease/exonuclease/phosphatase family protein</fullName>
    </submittedName>
</protein>
<feature type="domain" description="Endonuclease/exonuclease/phosphatase" evidence="2">
    <location>
        <begin position="36"/>
        <end position="278"/>
    </location>
</feature>
<dbReference type="CDD" id="cd09083">
    <property type="entry name" value="EEP-1"/>
    <property type="match status" value="1"/>
</dbReference>
<proteinExistence type="predicted"/>
<dbReference type="Gene3D" id="3.60.10.10">
    <property type="entry name" value="Endonuclease/exonuclease/phosphatase"/>
    <property type="match status" value="1"/>
</dbReference>
<sequence>MTYYSVVLLVLSLVFTSCKSENKNPDNNKSQNLSVMTYNIRLDVASDGDNAWPNRSHFLSSQVQFYSPDIMGVQEARPNQMDDLKAALKDYDVIGTGRDGGNKGEFSAIFYNSKKVKVEQENTFWLSKTPNKMSMGWDAAYPRICTYGLFTLLESNQKIWVFNTHLDHVGAEAQLEGMALILKKIIALNTANLPVIVMGDFNVEPDSQLIESLKQNMNDSKDIAKIVFGSNGTFNGFKFEEPVTRRIDYIMLSKSNHIEVEKYGVLSSSIDLKYPSDHFPVYIELILK</sequence>
<dbReference type="EMBL" id="JAUOEM010000003">
    <property type="protein sequence ID" value="MDO5987595.1"/>
    <property type="molecule type" value="Genomic_DNA"/>
</dbReference>
<evidence type="ECO:0000256" key="1">
    <source>
        <dbReference type="SAM" id="SignalP"/>
    </source>
</evidence>
<keyword evidence="3" id="KW-0255">Endonuclease</keyword>